<dbReference type="EMBL" id="KP401859">
    <property type="protein sequence ID" value="ALL53636.1"/>
    <property type="molecule type" value="Genomic_DNA"/>
</dbReference>
<proteinExistence type="predicted"/>
<evidence type="ECO:0000256" key="5">
    <source>
        <dbReference type="ARBA" id="ARBA00023136"/>
    </source>
</evidence>
<dbReference type="GO" id="GO:0005886">
    <property type="term" value="C:plasma membrane"/>
    <property type="evidence" value="ECO:0007669"/>
    <property type="project" value="UniProtKB-SubCell"/>
</dbReference>
<keyword evidence="5 6" id="KW-0472">Membrane</keyword>
<evidence type="ECO:0000256" key="6">
    <source>
        <dbReference type="SAM" id="Phobius"/>
    </source>
</evidence>
<evidence type="ECO:0000313" key="7">
    <source>
        <dbReference type="EMBL" id="ALL53636.1"/>
    </source>
</evidence>
<name>A0A1B0THD9_9BACT</name>
<dbReference type="AlphaFoldDB" id="A0A1B0THD9"/>
<dbReference type="GO" id="GO:0015658">
    <property type="term" value="F:branched-chain amino acid transmembrane transporter activity"/>
    <property type="evidence" value="ECO:0007669"/>
    <property type="project" value="InterPro"/>
</dbReference>
<dbReference type="Pfam" id="PF02653">
    <property type="entry name" value="BPD_transp_2"/>
    <property type="match status" value="1"/>
</dbReference>
<keyword evidence="4 6" id="KW-1133">Transmembrane helix</keyword>
<evidence type="ECO:0000256" key="1">
    <source>
        <dbReference type="ARBA" id="ARBA00004651"/>
    </source>
</evidence>
<comment type="subcellular location">
    <subcellularLocation>
        <location evidence="1">Cell membrane</location>
        <topology evidence="1">Multi-pass membrane protein</topology>
    </subcellularLocation>
</comment>
<feature type="transmembrane region" description="Helical" evidence="6">
    <location>
        <begin position="76"/>
        <end position="96"/>
    </location>
</feature>
<keyword evidence="2" id="KW-1003">Cell membrane</keyword>
<reference evidence="7" key="1">
    <citation type="submission" date="2015-01" db="EMBL/GenBank/DDBJ databases">
        <title>Ommochrome synthesis by a marine sediment metagenomic clone in Escherichia coli is catalyzed by a bacterial hemerythrin.</title>
        <authorList>
            <person name="Strand T.A."/>
            <person name="Panzella L."/>
            <person name="Ertesvaag H."/>
            <person name="D'Errico G."/>
            <person name="D'Ischia M."/>
            <person name="Drabloes F."/>
            <person name="Valla S."/>
        </authorList>
    </citation>
    <scope>NUCLEOTIDE SEQUENCE</scope>
</reference>
<feature type="transmembrane region" description="Helical" evidence="6">
    <location>
        <begin position="269"/>
        <end position="288"/>
    </location>
</feature>
<dbReference type="InterPro" id="IPR043428">
    <property type="entry name" value="LivM-like"/>
</dbReference>
<dbReference type="InterPro" id="IPR001851">
    <property type="entry name" value="ABC_transp_permease"/>
</dbReference>
<feature type="transmembrane region" description="Helical" evidence="6">
    <location>
        <begin position="25"/>
        <end position="46"/>
    </location>
</feature>
<feature type="transmembrane region" description="Helical" evidence="6">
    <location>
        <begin position="53"/>
        <end position="70"/>
    </location>
</feature>
<feature type="transmembrane region" description="Helical" evidence="6">
    <location>
        <begin position="237"/>
        <end position="262"/>
    </location>
</feature>
<evidence type="ECO:0000256" key="4">
    <source>
        <dbReference type="ARBA" id="ARBA00022989"/>
    </source>
</evidence>
<keyword evidence="3 6" id="KW-0812">Transmembrane</keyword>
<evidence type="ECO:0000256" key="3">
    <source>
        <dbReference type="ARBA" id="ARBA00022692"/>
    </source>
</evidence>
<sequence length="303" mass="32925">MVILLCVPLAAHFLGIRLQLVSLDFITRILCLAIAAVSLNLILGFGGMISFGHAAYIGIGAYCVGIPAYHGYESGWLHFPLAVAASALFALVTGAVSLRTKGVYFIMITMAFAQMGYYFFLSLDEYGGDDGLTIYSRSVFDIIDIENKMVLFLLTYACLVASVYMVYRIVNSRFGMVVRGCQSNETRMKALGYNTYAYKLTAYVIAGGMCGLAGALLGNFTTFISPDMMGWSRSGELMFMVILGGTGSLFGPVFGAVAFVFIEEVLSTFTTYWALPFGVLLVLSVLFIKGGLNGLIQRGWSRD</sequence>
<protein>
    <submittedName>
        <fullName evidence="7">ABC transporter permease</fullName>
    </submittedName>
</protein>
<feature type="transmembrane region" description="Helical" evidence="6">
    <location>
        <begin position="103"/>
        <end position="120"/>
    </location>
</feature>
<dbReference type="PANTHER" id="PTHR30482:SF17">
    <property type="entry name" value="ABC TRANSPORTER ATP-BINDING PROTEIN"/>
    <property type="match status" value="1"/>
</dbReference>
<organism evidence="7">
    <name type="scientific">uncultured bacterium fosmid I5J7</name>
    <dbReference type="NCBI Taxonomy" id="1701911"/>
    <lineage>
        <taxon>Bacteria</taxon>
        <taxon>environmental samples</taxon>
    </lineage>
</organism>
<dbReference type="CDD" id="cd06581">
    <property type="entry name" value="TM_PBP1_LivM_like"/>
    <property type="match status" value="1"/>
</dbReference>
<feature type="transmembrane region" description="Helical" evidence="6">
    <location>
        <begin position="149"/>
        <end position="167"/>
    </location>
</feature>
<feature type="transmembrane region" description="Helical" evidence="6">
    <location>
        <begin position="196"/>
        <end position="217"/>
    </location>
</feature>
<evidence type="ECO:0000256" key="2">
    <source>
        <dbReference type="ARBA" id="ARBA00022475"/>
    </source>
</evidence>
<accession>A0A1B0THD9</accession>
<dbReference type="PANTHER" id="PTHR30482">
    <property type="entry name" value="HIGH-AFFINITY BRANCHED-CHAIN AMINO ACID TRANSPORT SYSTEM PERMEASE"/>
    <property type="match status" value="1"/>
</dbReference>